<evidence type="ECO:0000313" key="2">
    <source>
        <dbReference type="Proteomes" id="UP001605036"/>
    </source>
</evidence>
<dbReference type="Proteomes" id="UP001605036">
    <property type="component" value="Unassembled WGS sequence"/>
</dbReference>
<accession>A0ABD1ZB25</accession>
<evidence type="ECO:0000313" key="1">
    <source>
        <dbReference type="EMBL" id="KAL2643532.1"/>
    </source>
</evidence>
<dbReference type="EMBL" id="JBHFFA010000002">
    <property type="protein sequence ID" value="KAL2643532.1"/>
    <property type="molecule type" value="Genomic_DNA"/>
</dbReference>
<protein>
    <submittedName>
        <fullName evidence="1">Uncharacterized protein</fullName>
    </submittedName>
</protein>
<sequence length="121" mass="12935">MPLSYTKLLVPSPLSIVIPTNYVPSAAYATPGDARAKMVHVPAPMSIADIPSVTRTLRTISLTILARLGLCLYIAAASWKFSAAGSFAGHALPAASSVERCSHQRGALPERRHSLWHFAVL</sequence>
<name>A0ABD1ZB25_9MARC</name>
<gene>
    <name evidence="1" type="ORF">R1flu_011119</name>
</gene>
<comment type="caution">
    <text evidence="1">The sequence shown here is derived from an EMBL/GenBank/DDBJ whole genome shotgun (WGS) entry which is preliminary data.</text>
</comment>
<keyword evidence="2" id="KW-1185">Reference proteome</keyword>
<reference evidence="1 2" key="1">
    <citation type="submission" date="2024-09" db="EMBL/GenBank/DDBJ databases">
        <title>Chromosome-scale assembly of Riccia fluitans.</title>
        <authorList>
            <person name="Paukszto L."/>
            <person name="Sawicki J."/>
            <person name="Karawczyk K."/>
            <person name="Piernik-Szablinska J."/>
            <person name="Szczecinska M."/>
            <person name="Mazdziarz M."/>
        </authorList>
    </citation>
    <scope>NUCLEOTIDE SEQUENCE [LARGE SCALE GENOMIC DNA]</scope>
    <source>
        <strain evidence="1">Rf_01</strain>
        <tissue evidence="1">Aerial parts of the thallus</tissue>
    </source>
</reference>
<dbReference type="AlphaFoldDB" id="A0ABD1ZB25"/>
<proteinExistence type="predicted"/>
<organism evidence="1 2">
    <name type="scientific">Riccia fluitans</name>
    <dbReference type="NCBI Taxonomy" id="41844"/>
    <lineage>
        <taxon>Eukaryota</taxon>
        <taxon>Viridiplantae</taxon>
        <taxon>Streptophyta</taxon>
        <taxon>Embryophyta</taxon>
        <taxon>Marchantiophyta</taxon>
        <taxon>Marchantiopsida</taxon>
        <taxon>Marchantiidae</taxon>
        <taxon>Marchantiales</taxon>
        <taxon>Ricciaceae</taxon>
        <taxon>Riccia</taxon>
    </lineage>
</organism>